<dbReference type="GO" id="GO:0030154">
    <property type="term" value="P:cell differentiation"/>
    <property type="evidence" value="ECO:0007669"/>
    <property type="project" value="TreeGrafter"/>
</dbReference>
<organism evidence="7 8">
    <name type="scientific">Littorina saxatilis</name>
    <dbReference type="NCBI Taxonomy" id="31220"/>
    <lineage>
        <taxon>Eukaryota</taxon>
        <taxon>Metazoa</taxon>
        <taxon>Spiralia</taxon>
        <taxon>Lophotrochozoa</taxon>
        <taxon>Mollusca</taxon>
        <taxon>Gastropoda</taxon>
        <taxon>Caenogastropoda</taxon>
        <taxon>Littorinimorpha</taxon>
        <taxon>Littorinoidea</taxon>
        <taxon>Littorinidae</taxon>
        <taxon>Littorina</taxon>
    </lineage>
</organism>
<dbReference type="InterPro" id="IPR036390">
    <property type="entry name" value="WH_DNA-bd_sf"/>
</dbReference>
<evidence type="ECO:0000256" key="1">
    <source>
        <dbReference type="ARBA" id="ARBA00004123"/>
    </source>
</evidence>
<accession>A0AAN9BZI4</accession>
<dbReference type="PROSITE" id="PS50039">
    <property type="entry name" value="FORK_HEAD_3"/>
    <property type="match status" value="1"/>
</dbReference>
<keyword evidence="2 4" id="KW-0238">DNA-binding</keyword>
<feature type="compositionally biased region" description="Polar residues" evidence="5">
    <location>
        <begin position="323"/>
        <end position="332"/>
    </location>
</feature>
<dbReference type="PRINTS" id="PR00053">
    <property type="entry name" value="FORKHEAD"/>
</dbReference>
<dbReference type="GO" id="GO:0000981">
    <property type="term" value="F:DNA-binding transcription factor activity, RNA polymerase II-specific"/>
    <property type="evidence" value="ECO:0007669"/>
    <property type="project" value="TreeGrafter"/>
</dbReference>
<comment type="subcellular location">
    <subcellularLocation>
        <location evidence="1 4">Nucleus</location>
    </subcellularLocation>
</comment>
<evidence type="ECO:0000256" key="3">
    <source>
        <dbReference type="ARBA" id="ARBA00023242"/>
    </source>
</evidence>
<dbReference type="PANTHER" id="PTHR11829:SF387">
    <property type="entry name" value="FORK-HEAD DOMAIN-CONTAINING PROTEIN"/>
    <property type="match status" value="1"/>
</dbReference>
<dbReference type="GO" id="GO:0009653">
    <property type="term" value="P:anatomical structure morphogenesis"/>
    <property type="evidence" value="ECO:0007669"/>
    <property type="project" value="TreeGrafter"/>
</dbReference>
<dbReference type="PROSITE" id="PS00657">
    <property type="entry name" value="FORK_HEAD_1"/>
    <property type="match status" value="1"/>
</dbReference>
<dbReference type="GO" id="GO:0000978">
    <property type="term" value="F:RNA polymerase II cis-regulatory region sequence-specific DNA binding"/>
    <property type="evidence" value="ECO:0007669"/>
    <property type="project" value="TreeGrafter"/>
</dbReference>
<evidence type="ECO:0000313" key="7">
    <source>
        <dbReference type="EMBL" id="KAK7115631.1"/>
    </source>
</evidence>
<feature type="compositionally biased region" description="Low complexity" evidence="5">
    <location>
        <begin position="299"/>
        <end position="314"/>
    </location>
</feature>
<reference evidence="7 8" key="1">
    <citation type="submission" date="2024-02" db="EMBL/GenBank/DDBJ databases">
        <title>Chromosome-scale genome assembly of the rough periwinkle Littorina saxatilis.</title>
        <authorList>
            <person name="De Jode A."/>
            <person name="Faria R."/>
            <person name="Formenti G."/>
            <person name="Sims Y."/>
            <person name="Smith T.P."/>
            <person name="Tracey A."/>
            <person name="Wood J.M.D."/>
            <person name="Zagrodzka Z.B."/>
            <person name="Johannesson K."/>
            <person name="Butlin R.K."/>
            <person name="Leder E.H."/>
        </authorList>
    </citation>
    <scope>NUCLEOTIDE SEQUENCE [LARGE SCALE GENOMIC DNA]</scope>
    <source>
        <strain evidence="7">Snail1</strain>
        <tissue evidence="7">Muscle</tissue>
    </source>
</reference>
<dbReference type="AlphaFoldDB" id="A0AAN9BZI4"/>
<keyword evidence="3 4" id="KW-0539">Nucleus</keyword>
<comment type="caution">
    <text evidence="7">The sequence shown here is derived from an EMBL/GenBank/DDBJ whole genome shotgun (WGS) entry which is preliminary data.</text>
</comment>
<sequence length="362" mass="39701">MSHNSVHAASDDSSHAPSPPPLPLTHGDHGLGGAGRTGEEEDDDKLAMGDLLEEEGGDDKDPSHFSSTSTLSQQSRRFADVKPPYSYIALITMAIESSPNGMMTLNEIYAFIMTRFPYFKENQQRWQNSIRHNLSLNDCFVKIPRAPGRPGKGNYWALHPACGDMFGNGSFLRRAKRFKLERQKREEAAHIQHVSSYGHFSIYGTPPGYKHYPSFNPLATLGGLPQGLSHQGHHPQASHPHHLHQQYGTPHPSHHQYGHHGQSLGLSPSQPKLNESPGAWTPPTPSGYSHYYNPSQINSSLSGSPLTPTPLGGSYSLPMSMPQVPSTSPGVSTASLASYTSLQQPSYPSQYPTHPQFRLQST</sequence>
<dbReference type="SMART" id="SM00339">
    <property type="entry name" value="FH"/>
    <property type="match status" value="1"/>
</dbReference>
<dbReference type="Gene3D" id="1.10.10.10">
    <property type="entry name" value="Winged helix-like DNA-binding domain superfamily/Winged helix DNA-binding domain"/>
    <property type="match status" value="1"/>
</dbReference>
<evidence type="ECO:0000259" key="6">
    <source>
        <dbReference type="PROSITE" id="PS50039"/>
    </source>
</evidence>
<dbReference type="PROSITE" id="PS00658">
    <property type="entry name" value="FORK_HEAD_2"/>
    <property type="match status" value="1"/>
</dbReference>
<dbReference type="PANTHER" id="PTHR11829">
    <property type="entry name" value="FORKHEAD BOX PROTEIN"/>
    <property type="match status" value="1"/>
</dbReference>
<proteinExistence type="predicted"/>
<evidence type="ECO:0000256" key="2">
    <source>
        <dbReference type="ARBA" id="ARBA00023125"/>
    </source>
</evidence>
<feature type="compositionally biased region" description="Low complexity" evidence="5">
    <location>
        <begin position="64"/>
        <end position="76"/>
    </location>
</feature>
<feature type="compositionally biased region" description="Polar residues" evidence="5">
    <location>
        <begin position="264"/>
        <end position="273"/>
    </location>
</feature>
<feature type="domain" description="Fork-head" evidence="6">
    <location>
        <begin position="82"/>
        <end position="176"/>
    </location>
</feature>
<dbReference type="Proteomes" id="UP001374579">
    <property type="component" value="Unassembled WGS sequence"/>
</dbReference>
<dbReference type="InterPro" id="IPR030456">
    <property type="entry name" value="TF_fork_head_CS_2"/>
</dbReference>
<evidence type="ECO:0000256" key="4">
    <source>
        <dbReference type="PROSITE-ProRule" id="PRU00089"/>
    </source>
</evidence>
<dbReference type="EMBL" id="JBAMIC010000001">
    <property type="protein sequence ID" value="KAK7115631.1"/>
    <property type="molecule type" value="Genomic_DNA"/>
</dbReference>
<dbReference type="FunFam" id="1.10.10.10:FF:000042">
    <property type="entry name" value="hepatocyte nuclear factor 3-beta"/>
    <property type="match status" value="1"/>
</dbReference>
<dbReference type="SUPFAM" id="SSF46785">
    <property type="entry name" value="Winged helix' DNA-binding domain"/>
    <property type="match status" value="1"/>
</dbReference>
<dbReference type="InterPro" id="IPR036388">
    <property type="entry name" value="WH-like_DNA-bd_sf"/>
</dbReference>
<evidence type="ECO:0000256" key="5">
    <source>
        <dbReference type="SAM" id="MobiDB-lite"/>
    </source>
</evidence>
<dbReference type="Pfam" id="PF00250">
    <property type="entry name" value="Forkhead"/>
    <property type="match status" value="1"/>
</dbReference>
<dbReference type="InterPro" id="IPR018122">
    <property type="entry name" value="TF_fork_head_CS_1"/>
</dbReference>
<feature type="region of interest" description="Disordered" evidence="5">
    <location>
        <begin position="223"/>
        <end position="332"/>
    </location>
</feature>
<dbReference type="InterPro" id="IPR001766">
    <property type="entry name" value="Fork_head_dom"/>
</dbReference>
<name>A0AAN9BZI4_9CAEN</name>
<protein>
    <recommendedName>
        <fullName evidence="6">Fork-head domain-containing protein</fullName>
    </recommendedName>
</protein>
<feature type="region of interest" description="Disordered" evidence="5">
    <location>
        <begin position="343"/>
        <end position="362"/>
    </location>
</feature>
<dbReference type="InterPro" id="IPR050211">
    <property type="entry name" value="FOX_domain-containing"/>
</dbReference>
<evidence type="ECO:0000313" key="8">
    <source>
        <dbReference type="Proteomes" id="UP001374579"/>
    </source>
</evidence>
<feature type="DNA-binding region" description="Fork-head" evidence="4">
    <location>
        <begin position="82"/>
        <end position="176"/>
    </location>
</feature>
<gene>
    <name evidence="7" type="ORF">V1264_001465</name>
</gene>
<feature type="region of interest" description="Disordered" evidence="5">
    <location>
        <begin position="1"/>
        <end position="76"/>
    </location>
</feature>
<keyword evidence="8" id="KW-1185">Reference proteome</keyword>
<dbReference type="GO" id="GO:0005634">
    <property type="term" value="C:nucleus"/>
    <property type="evidence" value="ECO:0007669"/>
    <property type="project" value="UniProtKB-SubCell"/>
</dbReference>